<comment type="caution">
    <text evidence="1">The sequence shown here is derived from an EMBL/GenBank/DDBJ whole genome shotgun (WGS) entry which is preliminary data.</text>
</comment>
<dbReference type="OrthoDB" id="4870634at2"/>
<evidence type="ECO:0000313" key="1">
    <source>
        <dbReference type="EMBL" id="TQJ09233.1"/>
    </source>
</evidence>
<evidence type="ECO:0000313" key="2">
    <source>
        <dbReference type="Proteomes" id="UP000317893"/>
    </source>
</evidence>
<gene>
    <name evidence="1" type="ORF">FB458_2343</name>
</gene>
<protein>
    <submittedName>
        <fullName evidence="1">Uncharacterized protein</fullName>
    </submittedName>
</protein>
<name>A0A542E1M1_9MICO</name>
<organism evidence="1 2">
    <name type="scientific">Lapillicoccus jejuensis</name>
    <dbReference type="NCBI Taxonomy" id="402171"/>
    <lineage>
        <taxon>Bacteria</taxon>
        <taxon>Bacillati</taxon>
        <taxon>Actinomycetota</taxon>
        <taxon>Actinomycetes</taxon>
        <taxon>Micrococcales</taxon>
        <taxon>Intrasporangiaceae</taxon>
        <taxon>Lapillicoccus</taxon>
    </lineage>
</organism>
<dbReference type="AlphaFoldDB" id="A0A542E1M1"/>
<dbReference type="EMBL" id="VFMN01000001">
    <property type="protein sequence ID" value="TQJ09233.1"/>
    <property type="molecule type" value="Genomic_DNA"/>
</dbReference>
<keyword evidence="2" id="KW-1185">Reference proteome</keyword>
<sequence>MTTPPRPLPTGVAAELRRVTDRWRTLPVAEAGRRTATVRTLLDELAVATAPHAGPVPDLGPAALPDQLAVLVYDAAAAGEDPQRLEARLADLRRAL</sequence>
<dbReference type="RefSeq" id="WP_141848638.1">
    <property type="nucleotide sequence ID" value="NZ_BAAAPR010000014.1"/>
</dbReference>
<dbReference type="Proteomes" id="UP000317893">
    <property type="component" value="Unassembled WGS sequence"/>
</dbReference>
<proteinExistence type="predicted"/>
<reference evidence="1 2" key="1">
    <citation type="submission" date="2019-06" db="EMBL/GenBank/DDBJ databases">
        <title>Sequencing the genomes of 1000 actinobacteria strains.</title>
        <authorList>
            <person name="Klenk H.-P."/>
        </authorList>
    </citation>
    <scope>NUCLEOTIDE SEQUENCE [LARGE SCALE GENOMIC DNA]</scope>
    <source>
        <strain evidence="1 2">DSM 18607</strain>
    </source>
</reference>
<accession>A0A542E1M1</accession>